<protein>
    <submittedName>
        <fullName evidence="1">Uncharacterized protein</fullName>
    </submittedName>
</protein>
<sequence>MKRNLKTYNGISVSTPVGMDFRFMPFLGVDFLIKKLSNYLHISKLFLSLSLSERQTQTSRA</sequence>
<evidence type="ECO:0000313" key="1">
    <source>
        <dbReference type="EMBL" id="DAF55624.1"/>
    </source>
</evidence>
<name>A0A8S5SXJ8_9CAUD</name>
<dbReference type="EMBL" id="BK032695">
    <property type="protein sequence ID" value="DAF55624.1"/>
    <property type="molecule type" value="Genomic_DNA"/>
</dbReference>
<accession>A0A8S5SXJ8</accession>
<organism evidence="1">
    <name type="scientific">Myoviridae sp. ctVeR24</name>
    <dbReference type="NCBI Taxonomy" id="2827689"/>
    <lineage>
        <taxon>Viruses</taxon>
        <taxon>Duplodnaviria</taxon>
        <taxon>Heunggongvirae</taxon>
        <taxon>Uroviricota</taxon>
        <taxon>Caudoviricetes</taxon>
    </lineage>
</organism>
<proteinExistence type="predicted"/>
<reference evidence="1" key="1">
    <citation type="journal article" date="2021" name="Proc. Natl. Acad. Sci. U.S.A.">
        <title>A Catalog of Tens of Thousands of Viruses from Human Metagenomes Reveals Hidden Associations with Chronic Diseases.</title>
        <authorList>
            <person name="Tisza M.J."/>
            <person name="Buck C.B."/>
        </authorList>
    </citation>
    <scope>NUCLEOTIDE SEQUENCE</scope>
    <source>
        <strain evidence="1">CtVeR24</strain>
    </source>
</reference>